<dbReference type="PANTHER" id="PTHR11610">
    <property type="entry name" value="LIPASE"/>
    <property type="match status" value="1"/>
</dbReference>
<dbReference type="InterPro" id="IPR013818">
    <property type="entry name" value="Lipase"/>
</dbReference>
<comment type="subcellular location">
    <subcellularLocation>
        <location evidence="1">Secreted</location>
    </subcellularLocation>
</comment>
<keyword evidence="3" id="KW-0964">Secreted</keyword>
<comment type="similarity">
    <text evidence="2 4">Belongs to the AB hydrolase superfamily. Lipase family.</text>
</comment>
<dbReference type="AlphaFoldDB" id="A0A8S4F016"/>
<feature type="domain" description="Lipase" evidence="6">
    <location>
        <begin position="56"/>
        <end position="333"/>
    </location>
</feature>
<evidence type="ECO:0000256" key="2">
    <source>
        <dbReference type="ARBA" id="ARBA00010701"/>
    </source>
</evidence>
<dbReference type="CDD" id="cd00707">
    <property type="entry name" value="Pancreat_lipase_like"/>
    <property type="match status" value="1"/>
</dbReference>
<evidence type="ECO:0000256" key="4">
    <source>
        <dbReference type="RuleBase" id="RU004262"/>
    </source>
</evidence>
<protein>
    <submittedName>
        <fullName evidence="7">(diamondback moth) hypothetical protein</fullName>
    </submittedName>
</protein>
<dbReference type="PRINTS" id="PR00821">
    <property type="entry name" value="TAGLIPASE"/>
</dbReference>
<organism evidence="7 8">
    <name type="scientific">Plutella xylostella</name>
    <name type="common">Diamondback moth</name>
    <name type="synonym">Plutella maculipennis</name>
    <dbReference type="NCBI Taxonomy" id="51655"/>
    <lineage>
        <taxon>Eukaryota</taxon>
        <taxon>Metazoa</taxon>
        <taxon>Ecdysozoa</taxon>
        <taxon>Arthropoda</taxon>
        <taxon>Hexapoda</taxon>
        <taxon>Insecta</taxon>
        <taxon>Pterygota</taxon>
        <taxon>Neoptera</taxon>
        <taxon>Endopterygota</taxon>
        <taxon>Lepidoptera</taxon>
        <taxon>Glossata</taxon>
        <taxon>Ditrysia</taxon>
        <taxon>Yponomeutoidea</taxon>
        <taxon>Plutellidae</taxon>
        <taxon>Plutella</taxon>
    </lineage>
</organism>
<dbReference type="Proteomes" id="UP000653454">
    <property type="component" value="Unassembled WGS sequence"/>
</dbReference>
<name>A0A8S4F016_PLUXY</name>
<keyword evidence="5" id="KW-0732">Signal</keyword>
<evidence type="ECO:0000256" key="3">
    <source>
        <dbReference type="ARBA" id="ARBA00022525"/>
    </source>
</evidence>
<reference evidence="7" key="1">
    <citation type="submission" date="2020-11" db="EMBL/GenBank/DDBJ databases">
        <authorList>
            <person name="Whiteford S."/>
        </authorList>
    </citation>
    <scope>NUCLEOTIDE SEQUENCE</scope>
</reference>
<accession>A0A8S4F016</accession>
<evidence type="ECO:0000256" key="5">
    <source>
        <dbReference type="SAM" id="SignalP"/>
    </source>
</evidence>
<proteinExistence type="inferred from homology"/>
<evidence type="ECO:0000313" key="7">
    <source>
        <dbReference type="EMBL" id="CAG9120242.1"/>
    </source>
</evidence>
<evidence type="ECO:0000313" key="8">
    <source>
        <dbReference type="Proteomes" id="UP000653454"/>
    </source>
</evidence>
<feature type="chain" id="PRO_5035866823" evidence="5">
    <location>
        <begin position="19"/>
        <end position="336"/>
    </location>
</feature>
<dbReference type="Pfam" id="PF00151">
    <property type="entry name" value="Lipase"/>
    <property type="match status" value="1"/>
</dbReference>
<evidence type="ECO:0000259" key="6">
    <source>
        <dbReference type="Pfam" id="PF00151"/>
    </source>
</evidence>
<dbReference type="GO" id="GO:0016042">
    <property type="term" value="P:lipid catabolic process"/>
    <property type="evidence" value="ECO:0007669"/>
    <property type="project" value="TreeGrafter"/>
</dbReference>
<feature type="signal peptide" evidence="5">
    <location>
        <begin position="1"/>
        <end position="18"/>
    </location>
</feature>
<dbReference type="InterPro" id="IPR000734">
    <property type="entry name" value="TAG_lipase"/>
</dbReference>
<dbReference type="Gene3D" id="3.40.50.1820">
    <property type="entry name" value="alpha/beta hydrolase"/>
    <property type="match status" value="1"/>
</dbReference>
<gene>
    <name evidence="7" type="ORF">PLXY2_LOCUS7108</name>
</gene>
<keyword evidence="8" id="KW-1185">Reference proteome</keyword>
<evidence type="ECO:0000256" key="1">
    <source>
        <dbReference type="ARBA" id="ARBA00004613"/>
    </source>
</evidence>
<dbReference type="SUPFAM" id="SSF53474">
    <property type="entry name" value="alpha/beta-Hydrolases"/>
    <property type="match status" value="1"/>
</dbReference>
<sequence length="336" mass="36154">MARLTFVCFVAVFGIAAALPWNPVISKLEPGLRYQYVRASDGAPRLEDMWRTVGDLRDEPEYRPDVENVYHLFTRENPTRSQPLLLGSVNALRESNFDASRKTVVLVHGFQGDVVDPSNLVILPAVLQAADVNVFLVDWSAGAAGSYRSAVANVFVSGESVGRFLNWLSAETGASAADLTLVGHSLGGQQVGVIGRSVDGDVAHIASLDPAYPGFVRNTERLKPTDALYTEVIHTDVGLRGYPEPLGDVDFYPNGGNKMPGCPGAECSHDRAYFYYAESVVSGGFTGTLCRSHIFAISGQCDSDVTLDMGGLDAKTGFTPGSYYLETNAGQPFSKN</sequence>
<dbReference type="GO" id="GO:0005615">
    <property type="term" value="C:extracellular space"/>
    <property type="evidence" value="ECO:0007669"/>
    <property type="project" value="TreeGrafter"/>
</dbReference>
<comment type="caution">
    <text evidence="7">The sequence shown here is derived from an EMBL/GenBank/DDBJ whole genome shotgun (WGS) entry which is preliminary data.</text>
</comment>
<dbReference type="EMBL" id="CAJHNJ030000023">
    <property type="protein sequence ID" value="CAG9120242.1"/>
    <property type="molecule type" value="Genomic_DNA"/>
</dbReference>
<dbReference type="InterPro" id="IPR033906">
    <property type="entry name" value="Lipase_N"/>
</dbReference>
<dbReference type="InterPro" id="IPR029058">
    <property type="entry name" value="AB_hydrolase_fold"/>
</dbReference>
<dbReference type="GO" id="GO:0016298">
    <property type="term" value="F:lipase activity"/>
    <property type="evidence" value="ECO:0007669"/>
    <property type="project" value="InterPro"/>
</dbReference>